<dbReference type="SUPFAM" id="SSF81296">
    <property type="entry name" value="E set domains"/>
    <property type="match status" value="1"/>
</dbReference>
<reference evidence="2 3" key="1">
    <citation type="journal article" date="2016" name="Mol. Biol. Evol.">
        <title>Genome-Wide Survey of Gut Fungi (Harpellales) Reveals the First Horizontally Transferred Ubiquitin Gene from a Mosquito Host.</title>
        <authorList>
            <person name="Wang Y."/>
            <person name="White M.M."/>
            <person name="Kvist S."/>
            <person name="Moncalvo J.M."/>
        </authorList>
    </citation>
    <scope>NUCLEOTIDE SEQUENCE [LARGE SCALE GENOMIC DNA]</scope>
    <source>
        <strain evidence="2 3">ALG-7-W6</strain>
    </source>
</reference>
<dbReference type="InterPro" id="IPR011021">
    <property type="entry name" value="Arrestin-like_N"/>
</dbReference>
<dbReference type="EMBL" id="LSSL01000029">
    <property type="protein sequence ID" value="OLY85697.1"/>
    <property type="molecule type" value="Genomic_DNA"/>
</dbReference>
<gene>
    <name evidence="2" type="ORF">AYI68_g108</name>
</gene>
<dbReference type="Gene3D" id="2.60.40.640">
    <property type="match status" value="1"/>
</dbReference>
<sequence>MLSGSHLDIILQNDTVLFHGDESMTSSKLIYGKALIYLKSCCKIKSIYIRISGTSSCSPPVDPNKKSGNGCPEVPFPRTVFLDHTESLFQSKNKNGSPFSAKTYEYEFMFKIDGSLPATVSTGYGNIEYKLDLVLEKTGLLSKNSTKSIPIYVRRIIDFGRSSFPSIILPSMSLDQSADILATRSSDLTVNDLEFPSVFSGLESISNIEPIPGSLNPSPSQQLVKNFGSRLQLKLTTGSSIISSARSLLVTVELYPLHQSTRVINYGVSLCERMEILSPSTGPQVYCRIISSAIGNLSTALATSKEISLSGNSHELDLRTNSGCGDAHVDVDNNCFRISHYLKFHCAITYKDRRMESSAAMPIFVVPNEYFSEFNSLPLYCDIQGERPPAYCL</sequence>
<name>A0A1R0H9C3_9FUNG</name>
<dbReference type="OrthoDB" id="2333384at2759"/>
<dbReference type="InterPro" id="IPR014752">
    <property type="entry name" value="Arrestin-like_C"/>
</dbReference>
<dbReference type="Pfam" id="PF00339">
    <property type="entry name" value="Arrestin_N"/>
    <property type="match status" value="1"/>
</dbReference>
<accession>A0A1R0H9C3</accession>
<organism evidence="2 3">
    <name type="scientific">Smittium mucronatum</name>
    <dbReference type="NCBI Taxonomy" id="133383"/>
    <lineage>
        <taxon>Eukaryota</taxon>
        <taxon>Fungi</taxon>
        <taxon>Fungi incertae sedis</taxon>
        <taxon>Zoopagomycota</taxon>
        <taxon>Kickxellomycotina</taxon>
        <taxon>Harpellomycetes</taxon>
        <taxon>Harpellales</taxon>
        <taxon>Legeriomycetaceae</taxon>
        <taxon>Smittium</taxon>
    </lineage>
</organism>
<evidence type="ECO:0000313" key="3">
    <source>
        <dbReference type="Proteomes" id="UP000187455"/>
    </source>
</evidence>
<dbReference type="AlphaFoldDB" id="A0A1R0H9C3"/>
<keyword evidence="3" id="KW-1185">Reference proteome</keyword>
<feature type="domain" description="Arrestin-like N-terminal" evidence="1">
    <location>
        <begin position="28"/>
        <end position="148"/>
    </location>
</feature>
<protein>
    <recommendedName>
        <fullName evidence="1">Arrestin-like N-terminal domain-containing protein</fullName>
    </recommendedName>
</protein>
<proteinExistence type="predicted"/>
<comment type="caution">
    <text evidence="2">The sequence shown here is derived from an EMBL/GenBank/DDBJ whole genome shotgun (WGS) entry which is preliminary data.</text>
</comment>
<dbReference type="Proteomes" id="UP000187455">
    <property type="component" value="Unassembled WGS sequence"/>
</dbReference>
<dbReference type="InterPro" id="IPR014756">
    <property type="entry name" value="Ig_E-set"/>
</dbReference>
<evidence type="ECO:0000313" key="2">
    <source>
        <dbReference type="EMBL" id="OLY85697.1"/>
    </source>
</evidence>
<evidence type="ECO:0000259" key="1">
    <source>
        <dbReference type="Pfam" id="PF00339"/>
    </source>
</evidence>
<dbReference type="STRING" id="133383.A0A1R0H9C3"/>